<feature type="domain" description="Biotin carboxylation" evidence="9">
    <location>
        <begin position="1"/>
        <end position="440"/>
    </location>
</feature>
<dbReference type="InterPro" id="IPR016185">
    <property type="entry name" value="PreATP-grasp_dom_sf"/>
</dbReference>
<dbReference type="InterPro" id="IPR011053">
    <property type="entry name" value="Single_hybrid_motif"/>
</dbReference>
<dbReference type="CDD" id="cd06850">
    <property type="entry name" value="biotinyl_domain"/>
    <property type="match status" value="1"/>
</dbReference>
<evidence type="ECO:0000313" key="10">
    <source>
        <dbReference type="EMBL" id="QYX76572.1"/>
    </source>
</evidence>
<dbReference type="PROSITE" id="PS00188">
    <property type="entry name" value="BIOTIN"/>
    <property type="match status" value="1"/>
</dbReference>
<dbReference type="Gene3D" id="3.30.470.20">
    <property type="entry name" value="ATP-grasp fold, B domain"/>
    <property type="match status" value="1"/>
</dbReference>
<dbReference type="EMBL" id="CP080647">
    <property type="protein sequence ID" value="QYX76572.1"/>
    <property type="molecule type" value="Genomic_DNA"/>
</dbReference>
<evidence type="ECO:0000256" key="4">
    <source>
        <dbReference type="ARBA" id="ARBA00022840"/>
    </source>
</evidence>
<evidence type="ECO:0000259" key="8">
    <source>
        <dbReference type="PROSITE" id="PS50975"/>
    </source>
</evidence>
<dbReference type="PROSITE" id="PS50968">
    <property type="entry name" value="BIOTINYL_LIPOYL"/>
    <property type="match status" value="1"/>
</dbReference>
<dbReference type="Proteomes" id="UP000827138">
    <property type="component" value="Chromosome"/>
</dbReference>
<protein>
    <submittedName>
        <fullName evidence="10">Biotin/lipoyl-binding protein</fullName>
    </submittedName>
</protein>
<reference evidence="10 11" key="1">
    <citation type="submission" date="2021-08" db="EMBL/GenBank/DDBJ databases">
        <authorList>
            <person name="Ping M."/>
        </authorList>
    </citation>
    <scope>NUCLEOTIDE SEQUENCE [LARGE SCALE GENOMIC DNA]</scope>
    <source>
        <strain evidence="10 11">MG28</strain>
    </source>
</reference>
<evidence type="ECO:0000256" key="5">
    <source>
        <dbReference type="ARBA" id="ARBA00023267"/>
    </source>
</evidence>
<keyword evidence="3 6" id="KW-0547">Nucleotide-binding</keyword>
<evidence type="ECO:0000259" key="9">
    <source>
        <dbReference type="PROSITE" id="PS50979"/>
    </source>
</evidence>
<dbReference type="InterPro" id="IPR005479">
    <property type="entry name" value="CPAse_ATP-bd"/>
</dbReference>
<evidence type="ECO:0000256" key="3">
    <source>
        <dbReference type="ARBA" id="ARBA00022741"/>
    </source>
</evidence>
<dbReference type="InterPro" id="IPR011761">
    <property type="entry name" value="ATP-grasp"/>
</dbReference>
<dbReference type="SMART" id="SM00878">
    <property type="entry name" value="Biotin_carb_C"/>
    <property type="match status" value="1"/>
</dbReference>
<dbReference type="Gene3D" id="2.40.50.100">
    <property type="match status" value="1"/>
</dbReference>
<feature type="domain" description="ATP-grasp" evidence="8">
    <location>
        <begin position="107"/>
        <end position="306"/>
    </location>
</feature>
<dbReference type="Pfam" id="PF00289">
    <property type="entry name" value="Biotin_carb_N"/>
    <property type="match status" value="1"/>
</dbReference>
<dbReference type="InterPro" id="IPR001882">
    <property type="entry name" value="Biotin_BS"/>
</dbReference>
<evidence type="ECO:0000259" key="7">
    <source>
        <dbReference type="PROSITE" id="PS50968"/>
    </source>
</evidence>
<evidence type="ECO:0000256" key="6">
    <source>
        <dbReference type="PROSITE-ProRule" id="PRU00409"/>
    </source>
</evidence>
<dbReference type="Pfam" id="PF02785">
    <property type="entry name" value="Biotin_carb_C"/>
    <property type="match status" value="1"/>
</dbReference>
<accession>A0ABX8XLQ6</accession>
<dbReference type="InterPro" id="IPR011054">
    <property type="entry name" value="Rudment_hybrid_motif"/>
</dbReference>
<comment type="cofactor">
    <cofactor evidence="1">
        <name>biotin</name>
        <dbReference type="ChEBI" id="CHEBI:57586"/>
    </cofactor>
</comment>
<keyword evidence="4 6" id="KW-0067">ATP-binding</keyword>
<gene>
    <name evidence="10" type="ORF">K1J60_08710</name>
</gene>
<dbReference type="PANTHER" id="PTHR18866">
    <property type="entry name" value="CARBOXYLASE:PYRUVATE/ACETYL-COA/PROPIONYL-COA CARBOXYLASE"/>
    <property type="match status" value="1"/>
</dbReference>
<organism evidence="10 11">
    <name type="scientific">Streptomyces akebiae</name>
    <dbReference type="NCBI Taxonomy" id="2865673"/>
    <lineage>
        <taxon>Bacteria</taxon>
        <taxon>Bacillati</taxon>
        <taxon>Actinomycetota</taxon>
        <taxon>Actinomycetes</taxon>
        <taxon>Kitasatosporales</taxon>
        <taxon>Streptomycetaceae</taxon>
        <taxon>Streptomyces</taxon>
    </lineage>
</organism>
<dbReference type="PROSITE" id="PS50975">
    <property type="entry name" value="ATP_GRASP"/>
    <property type="match status" value="1"/>
</dbReference>
<name>A0ABX8XLQ6_9ACTN</name>
<evidence type="ECO:0000256" key="1">
    <source>
        <dbReference type="ARBA" id="ARBA00001953"/>
    </source>
</evidence>
<dbReference type="InterPro" id="IPR005482">
    <property type="entry name" value="Biotin_COase_C"/>
</dbReference>
<feature type="domain" description="Lipoyl-binding" evidence="7">
    <location>
        <begin position="562"/>
        <end position="643"/>
    </location>
</feature>
<dbReference type="SUPFAM" id="SSF56059">
    <property type="entry name" value="Glutathione synthetase ATP-binding domain-like"/>
    <property type="match status" value="1"/>
</dbReference>
<dbReference type="SUPFAM" id="SSF51246">
    <property type="entry name" value="Rudiment single hybrid motif"/>
    <property type="match status" value="1"/>
</dbReference>
<evidence type="ECO:0000313" key="11">
    <source>
        <dbReference type="Proteomes" id="UP000827138"/>
    </source>
</evidence>
<sequence length="647" mass="68522">MIRKILVANRGEIARRVFRTCRNLGIATVAVHSDADDRAPFVREADFAVRLPGDAPSETYLRGDLIIAAARLAGADAVHPGYGFLSENADFARAVEEAGLTWIGPTPESIEAMGSKIRAKQIMAEAGVPVLDVDIEAVTHADLPLLVKASAGGGGRGMRVVESLDQLDGELARAEAEALSAFGDGTVFVEPYLPMARHVEVQVLSDTHGTTWIVGDRDCSIQRRHQKVIEEAPAPHLSDTARETLHSAARAAADAVGYRGAGTVEFLVDGDRVLFLEMNTRLQVEHPVTECVTGLDLVAHQIAVAEGRPLTGRPPAPSGHAIEVRLYAEDPADGFAPQTGRIRAFDLGGTAFDIPRAPALRVDSGVEAGSEVGIHYDAMLAKVIAYAVDRPSAIRMLDDALRRGRVHGVTTNTDLLRAALNDEEFIAGRMHTALLDQRIDDWTAGVGERAVRKAALAAAVCEAAQVAASAPVLARIPAAWRNVPSGPRVRTYRRGRTEYAVTYASQGHRLVSDHIENVSVLDARADHVLLQDGGLRETYHVAIGDGVVDVSGPHGAFTLDVVPVFVDPAEAVAQGSLLAPMPATVVAVAVEVGTEVRKGDPVVLLEAMKMQHTIAAPAPGIVAALAVSVGQQVTAGAVLAIIEEKEA</sequence>
<dbReference type="InterPro" id="IPR000089">
    <property type="entry name" value="Biotin_lipoyl"/>
</dbReference>
<dbReference type="SUPFAM" id="SSF51230">
    <property type="entry name" value="Single hybrid motif"/>
    <property type="match status" value="1"/>
</dbReference>
<dbReference type="InterPro" id="IPR011764">
    <property type="entry name" value="Biotin_carboxylation_dom"/>
</dbReference>
<dbReference type="PROSITE" id="PS50979">
    <property type="entry name" value="BC"/>
    <property type="match status" value="1"/>
</dbReference>
<evidence type="ECO:0000256" key="2">
    <source>
        <dbReference type="ARBA" id="ARBA00022598"/>
    </source>
</evidence>
<dbReference type="Pfam" id="PF00364">
    <property type="entry name" value="Biotin_lipoyl"/>
    <property type="match status" value="1"/>
</dbReference>
<dbReference type="InterPro" id="IPR050856">
    <property type="entry name" value="Biotin_carboxylase_complex"/>
</dbReference>
<keyword evidence="11" id="KW-1185">Reference proteome</keyword>
<dbReference type="PANTHER" id="PTHR18866:SF126">
    <property type="entry name" value="BIOTIN CARBOXYLASE"/>
    <property type="match status" value="1"/>
</dbReference>
<dbReference type="Pfam" id="PF02786">
    <property type="entry name" value="CPSase_L_D2"/>
    <property type="match status" value="1"/>
</dbReference>
<dbReference type="RefSeq" id="WP_220645682.1">
    <property type="nucleotide sequence ID" value="NZ_CP080647.1"/>
</dbReference>
<dbReference type="SUPFAM" id="SSF52440">
    <property type="entry name" value="PreATP-grasp domain"/>
    <property type="match status" value="1"/>
</dbReference>
<dbReference type="PROSITE" id="PS00867">
    <property type="entry name" value="CPSASE_2"/>
    <property type="match status" value="1"/>
</dbReference>
<proteinExistence type="predicted"/>
<dbReference type="InterPro" id="IPR005481">
    <property type="entry name" value="BC-like_N"/>
</dbReference>
<keyword evidence="2" id="KW-0436">Ligase</keyword>
<keyword evidence="5" id="KW-0092">Biotin</keyword>